<comment type="caution">
    <text evidence="9">The sequence shown here is derived from an EMBL/GenBank/DDBJ whole genome shotgun (WGS) entry which is preliminary data.</text>
</comment>
<dbReference type="InterPro" id="IPR036390">
    <property type="entry name" value="WH_DNA-bd_sf"/>
</dbReference>
<protein>
    <recommendedName>
        <fullName evidence="8">HSF-type DNA-binding domain-containing protein</fullName>
    </recommendedName>
</protein>
<dbReference type="InterPro" id="IPR000232">
    <property type="entry name" value="HSF_DNA-bd"/>
</dbReference>
<name>A0AAV9IRX4_CYACA</name>
<evidence type="ECO:0000256" key="2">
    <source>
        <dbReference type="ARBA" id="ARBA00023015"/>
    </source>
</evidence>
<keyword evidence="3" id="KW-0238">DNA-binding</keyword>
<keyword evidence="2" id="KW-0805">Transcription regulation</keyword>
<evidence type="ECO:0000256" key="1">
    <source>
        <dbReference type="ARBA" id="ARBA00004123"/>
    </source>
</evidence>
<dbReference type="EMBL" id="JANCYW010000003">
    <property type="protein sequence ID" value="KAK4534803.1"/>
    <property type="molecule type" value="Genomic_DNA"/>
</dbReference>
<accession>A0AAV9IRX4</accession>
<gene>
    <name evidence="9" type="ORF">CDCA_CDCA03G0828</name>
</gene>
<dbReference type="GO" id="GO:0003700">
    <property type="term" value="F:DNA-binding transcription factor activity"/>
    <property type="evidence" value="ECO:0007669"/>
    <property type="project" value="InterPro"/>
</dbReference>
<dbReference type="SMART" id="SM00415">
    <property type="entry name" value="HSF"/>
    <property type="match status" value="1"/>
</dbReference>
<reference evidence="9 10" key="1">
    <citation type="submission" date="2022-07" db="EMBL/GenBank/DDBJ databases">
        <title>Genome-wide signatures of adaptation to extreme environments.</title>
        <authorList>
            <person name="Cho C.H."/>
            <person name="Yoon H.S."/>
        </authorList>
    </citation>
    <scope>NUCLEOTIDE SEQUENCE [LARGE SCALE GENOMIC DNA]</scope>
    <source>
        <strain evidence="9 10">DBV 063 E5</strain>
    </source>
</reference>
<feature type="compositionally biased region" description="Low complexity" evidence="7">
    <location>
        <begin position="1"/>
        <end position="23"/>
    </location>
</feature>
<dbReference type="Gene3D" id="1.10.10.10">
    <property type="entry name" value="Winged helix-like DNA-binding domain superfamily/Winged helix DNA-binding domain"/>
    <property type="match status" value="1"/>
</dbReference>
<keyword evidence="10" id="KW-1185">Reference proteome</keyword>
<dbReference type="Proteomes" id="UP001301350">
    <property type="component" value="Unassembled WGS sequence"/>
</dbReference>
<keyword evidence="4" id="KW-0804">Transcription</keyword>
<evidence type="ECO:0000256" key="6">
    <source>
        <dbReference type="RuleBase" id="RU004020"/>
    </source>
</evidence>
<dbReference type="PANTHER" id="PTHR10015:SF427">
    <property type="entry name" value="HEAT SHOCK FACTOR PROTEIN"/>
    <property type="match status" value="1"/>
</dbReference>
<feature type="compositionally biased region" description="Low complexity" evidence="7">
    <location>
        <begin position="347"/>
        <end position="366"/>
    </location>
</feature>
<dbReference type="GO" id="GO:0043565">
    <property type="term" value="F:sequence-specific DNA binding"/>
    <property type="evidence" value="ECO:0007669"/>
    <property type="project" value="InterPro"/>
</dbReference>
<dbReference type="PRINTS" id="PR00056">
    <property type="entry name" value="HSFDOMAIN"/>
</dbReference>
<sequence length="416" mass="44279">MRRTVAAAATAPSRAAAANKPPASLINESGGRSARRANATADDSSETTPPSGDELTGVATPWPPALRSHARVSPFVFRLFELVSEPDTSHICRWNEQGDAFEVADETRFATEVLPRYFKHHNISSFVRQLSTYGFRKSWRGKFEYSHPFFLRDRQDLLVHIPRKTRRKSATAGAISASVVGNVLDPSLALYERRGAKRSGSPDVDLVSMLGADRSQRLRTENLLAMTGVDSAAAAPAEAGVRAPATAATRTSGAAAELTATEPLDSVAAAACLPTVLREYVGEHISTRAARDATTQLIVKHDLQLAQIAARLLQLTEQMRDLVQVVQACRPRDPPPRTTAGGGGGARAAATAGGASPPSRSALGAAIVRGHDGHGERDNAPHASAEDNLALSTHELASRSIQLQDAQAFRPGSPSW</sequence>
<dbReference type="AlphaFoldDB" id="A0AAV9IRX4"/>
<feature type="region of interest" description="Disordered" evidence="7">
    <location>
        <begin position="1"/>
        <end position="63"/>
    </location>
</feature>
<evidence type="ECO:0000256" key="7">
    <source>
        <dbReference type="SAM" id="MobiDB-lite"/>
    </source>
</evidence>
<dbReference type="GO" id="GO:0005634">
    <property type="term" value="C:nucleus"/>
    <property type="evidence" value="ECO:0007669"/>
    <property type="project" value="UniProtKB-SubCell"/>
</dbReference>
<dbReference type="FunFam" id="1.10.10.10:FF:000027">
    <property type="entry name" value="Heat shock transcription factor 1"/>
    <property type="match status" value="1"/>
</dbReference>
<organism evidence="9 10">
    <name type="scientific">Cyanidium caldarium</name>
    <name type="common">Red alga</name>
    <dbReference type="NCBI Taxonomy" id="2771"/>
    <lineage>
        <taxon>Eukaryota</taxon>
        <taxon>Rhodophyta</taxon>
        <taxon>Bangiophyceae</taxon>
        <taxon>Cyanidiales</taxon>
        <taxon>Cyanidiaceae</taxon>
        <taxon>Cyanidium</taxon>
    </lineage>
</organism>
<feature type="compositionally biased region" description="Basic and acidic residues" evidence="7">
    <location>
        <begin position="369"/>
        <end position="380"/>
    </location>
</feature>
<evidence type="ECO:0000313" key="9">
    <source>
        <dbReference type="EMBL" id="KAK4534803.1"/>
    </source>
</evidence>
<evidence type="ECO:0000256" key="3">
    <source>
        <dbReference type="ARBA" id="ARBA00023125"/>
    </source>
</evidence>
<comment type="similarity">
    <text evidence="6">Belongs to the HSF family.</text>
</comment>
<evidence type="ECO:0000313" key="10">
    <source>
        <dbReference type="Proteomes" id="UP001301350"/>
    </source>
</evidence>
<comment type="subcellular location">
    <subcellularLocation>
        <location evidence="1">Nucleus</location>
    </subcellularLocation>
</comment>
<feature type="domain" description="HSF-type DNA-binding" evidence="8">
    <location>
        <begin position="71"/>
        <end position="164"/>
    </location>
</feature>
<keyword evidence="5" id="KW-0539">Nucleus</keyword>
<dbReference type="SUPFAM" id="SSF46785">
    <property type="entry name" value="Winged helix' DNA-binding domain"/>
    <property type="match status" value="1"/>
</dbReference>
<evidence type="ECO:0000256" key="5">
    <source>
        <dbReference type="ARBA" id="ARBA00023242"/>
    </source>
</evidence>
<dbReference type="InterPro" id="IPR036388">
    <property type="entry name" value="WH-like_DNA-bd_sf"/>
</dbReference>
<evidence type="ECO:0000259" key="8">
    <source>
        <dbReference type="SMART" id="SM00415"/>
    </source>
</evidence>
<dbReference type="PANTHER" id="PTHR10015">
    <property type="entry name" value="HEAT SHOCK TRANSCRIPTION FACTOR"/>
    <property type="match status" value="1"/>
</dbReference>
<dbReference type="Pfam" id="PF00447">
    <property type="entry name" value="HSF_DNA-bind"/>
    <property type="match status" value="1"/>
</dbReference>
<feature type="region of interest" description="Disordered" evidence="7">
    <location>
        <begin position="328"/>
        <end position="391"/>
    </location>
</feature>
<evidence type="ECO:0000256" key="4">
    <source>
        <dbReference type="ARBA" id="ARBA00023163"/>
    </source>
</evidence>
<proteinExistence type="inferred from homology"/>